<sequence>MRLVAKAKPVKIRIKSGGEEHVSLESLKHNFCVEDIRLLLDGRLTRWLKQRNEEALAKEIDNWDTFSLDTPKGYLDFIMLFFQNDLPSDSINTLLDLAQYWENKTEYKKNSLILYQHLLNSEIEAAKKIYKEKILNNIDWHKTFLQFPDFEQDAEAMWLLGKLLFDKGEIEEGYRYIQKAAQKGSCKEAFMFVSEREYEKELEKKHRFYGVDKEAFTKFGNDLTLSWVNNFSGKNREVALFIYHCRLIIRDIYKNGSYYTIDRALELFHRNSSSCLRIEMEFIIGLIYDEYGSKKAKEQYLKIADIYFPAQQMLTKTTFAINLRNRSLAQQITYIVQHLFEFE</sequence>
<dbReference type="EMBL" id="QRXI01000009">
    <property type="protein sequence ID" value="RGT94428.1"/>
    <property type="molecule type" value="Genomic_DNA"/>
</dbReference>
<dbReference type="RefSeq" id="WP_117852811.1">
    <property type="nucleotide sequence ID" value="NZ_JAKKWV010000012.1"/>
</dbReference>
<evidence type="ECO:0000313" key="2">
    <source>
        <dbReference type="Proteomes" id="UP000283833"/>
    </source>
</evidence>
<protein>
    <submittedName>
        <fullName evidence="1">Uncharacterized protein</fullName>
    </submittedName>
</protein>
<dbReference type="Proteomes" id="UP000283833">
    <property type="component" value="Unassembled WGS sequence"/>
</dbReference>
<dbReference type="AlphaFoldDB" id="A0A412QTV6"/>
<evidence type="ECO:0000313" key="1">
    <source>
        <dbReference type="EMBL" id="RGT94428.1"/>
    </source>
</evidence>
<reference evidence="1 2" key="1">
    <citation type="submission" date="2018-08" db="EMBL/GenBank/DDBJ databases">
        <title>A genome reference for cultivated species of the human gut microbiota.</title>
        <authorList>
            <person name="Zou Y."/>
            <person name="Xue W."/>
            <person name="Luo G."/>
        </authorList>
    </citation>
    <scope>NUCLEOTIDE SEQUENCE [LARGE SCALE GENOMIC DNA]</scope>
    <source>
        <strain evidence="1 2">AF18-14</strain>
    </source>
</reference>
<proteinExistence type="predicted"/>
<accession>A0A412QTV6</accession>
<comment type="caution">
    <text evidence="1">The sequence shown here is derived from an EMBL/GenBank/DDBJ whole genome shotgun (WGS) entry which is preliminary data.</text>
</comment>
<organism evidence="1 2">
    <name type="scientific">Phocaeicola vulgatus</name>
    <name type="common">Bacteroides vulgatus</name>
    <dbReference type="NCBI Taxonomy" id="821"/>
    <lineage>
        <taxon>Bacteria</taxon>
        <taxon>Pseudomonadati</taxon>
        <taxon>Bacteroidota</taxon>
        <taxon>Bacteroidia</taxon>
        <taxon>Bacteroidales</taxon>
        <taxon>Bacteroidaceae</taxon>
        <taxon>Phocaeicola</taxon>
    </lineage>
</organism>
<name>A0A412QTV6_PHOVU</name>
<gene>
    <name evidence="1" type="ORF">DWX04_09155</name>
</gene>